<dbReference type="InterPro" id="IPR010546">
    <property type="entry name" value="DUF1120"/>
</dbReference>
<accession>A0ABY8GEN4</accession>
<name>A0ABY8GEN4_EDWIC</name>
<evidence type="ECO:0000313" key="2">
    <source>
        <dbReference type="Proteomes" id="UP001222680"/>
    </source>
</evidence>
<evidence type="ECO:0000313" key="1">
    <source>
        <dbReference type="EMBL" id="WFN95964.1"/>
    </source>
</evidence>
<keyword evidence="2" id="KW-1185">Reference proteome</keyword>
<dbReference type="Proteomes" id="UP001222680">
    <property type="component" value="Chromosome"/>
</dbReference>
<sequence length="290" mass="30391">MNSNEFIFFKNLLEYIYLYSYKLIVPDEGALVKVAARQIVMVFDVLYPDSLNRKGVTMKKLHAIALLVATAGTALMATNVSAETLAGSATVSITGSINGANTCTIAVDGGGVLDVGTRSVADLNAPDGDIMGSMKAFNATVNCTFPVATAVKFSSSLPNSAAVAHKFGLVRTSTNKDAAHVYADIGGTGPTAGGASAWYAAIGNQTLSSISTSSTFTGAPNYSVIRSLAGDSNNIFTVVDTNAHPISATTFVYPFRVGMYYDPLASGWKNDIQGTTLSLNNTMTLELYTL</sequence>
<protein>
    <submittedName>
        <fullName evidence="1">DUF1120 domain-containing protein</fullName>
    </submittedName>
</protein>
<gene>
    <name evidence="1" type="ORF">MAY91_14200</name>
</gene>
<organism evidence="1 2">
    <name type="scientific">Edwardsiella ictaluri</name>
    <dbReference type="NCBI Taxonomy" id="67780"/>
    <lineage>
        <taxon>Bacteria</taxon>
        <taxon>Pseudomonadati</taxon>
        <taxon>Pseudomonadota</taxon>
        <taxon>Gammaproteobacteria</taxon>
        <taxon>Enterobacterales</taxon>
        <taxon>Hafniaceae</taxon>
        <taxon>Edwardsiella</taxon>
    </lineage>
</organism>
<proteinExistence type="predicted"/>
<dbReference type="EMBL" id="CP092014">
    <property type="protein sequence ID" value="WFN95964.1"/>
    <property type="molecule type" value="Genomic_DNA"/>
</dbReference>
<dbReference type="RefSeq" id="WP_278068325.1">
    <property type="nucleotide sequence ID" value="NZ_CP113159.1"/>
</dbReference>
<reference evidence="1 2" key="1">
    <citation type="submission" date="2022-02" db="EMBL/GenBank/DDBJ databases">
        <title>Phenotypic, genotypic and serological characterization of Edwardsiella ictaluri from catfish and ornamental fish species.</title>
        <authorList>
            <person name="Rose D."/>
            <person name="Tekedar H.C."/>
            <person name="Waldbieser G.C."/>
            <person name="Aarattuthodi S."/>
            <person name="Griffin M.J."/>
        </authorList>
    </citation>
    <scope>NUCLEOTIDE SEQUENCE [LARGE SCALE GENOMIC DNA]</scope>
    <source>
        <strain evidence="1 2">13 TAL-140 K3</strain>
    </source>
</reference>
<dbReference type="Pfam" id="PF06551">
    <property type="entry name" value="DUF1120"/>
    <property type="match status" value="1"/>
</dbReference>